<evidence type="ECO:0000256" key="7">
    <source>
        <dbReference type="ARBA" id="ARBA00022490"/>
    </source>
</evidence>
<dbReference type="Gene3D" id="3.30.470.20">
    <property type="entry name" value="ATP-grasp fold, B domain"/>
    <property type="match status" value="1"/>
</dbReference>
<feature type="active site" evidence="23">
    <location>
        <position position="315"/>
    </location>
</feature>
<reference evidence="26 27" key="1">
    <citation type="submission" date="2015-12" db="EMBL/GenBank/DDBJ databases">
        <title>Genome sequence of Aneurinibacillus soli.</title>
        <authorList>
            <person name="Lee J.S."/>
            <person name="Lee K.C."/>
            <person name="Kim K.K."/>
            <person name="Lee B.W."/>
        </authorList>
    </citation>
    <scope>NUCLEOTIDE SEQUENCE [LARGE SCALE GENOMIC DNA]</scope>
    <source>
        <strain evidence="26 27">CB4</strain>
    </source>
</reference>
<keyword evidence="15 25" id="KW-0464">Manganese</keyword>
<comment type="pathway">
    <text evidence="4 22">Cell wall biogenesis; peptidoglycan biosynthesis.</text>
</comment>
<evidence type="ECO:0000256" key="19">
    <source>
        <dbReference type="ARBA" id="ARBA00068427"/>
    </source>
</evidence>
<evidence type="ECO:0000256" key="3">
    <source>
        <dbReference type="ARBA" id="ARBA00004496"/>
    </source>
</evidence>
<evidence type="ECO:0000256" key="24">
    <source>
        <dbReference type="PIRSR" id="PIRSR039102-2"/>
    </source>
</evidence>
<dbReference type="FunFam" id="3.30.1490.20:FF:000007">
    <property type="entry name" value="D-alanine--D-alanine ligase"/>
    <property type="match status" value="1"/>
</dbReference>
<dbReference type="InterPro" id="IPR011095">
    <property type="entry name" value="Dala_Dala_lig_C"/>
</dbReference>
<dbReference type="PIRSF" id="PIRSF039102">
    <property type="entry name" value="Ddl/VanB"/>
    <property type="match status" value="1"/>
</dbReference>
<dbReference type="GO" id="GO:0009252">
    <property type="term" value="P:peptidoglycan biosynthetic process"/>
    <property type="evidence" value="ECO:0007669"/>
    <property type="project" value="UniProtKB-UniRule"/>
</dbReference>
<evidence type="ECO:0000256" key="9">
    <source>
        <dbReference type="ARBA" id="ARBA00022723"/>
    </source>
</evidence>
<dbReference type="NCBIfam" id="NF002526">
    <property type="entry name" value="PRK01966.1-2"/>
    <property type="match status" value="1"/>
</dbReference>
<dbReference type="InterPro" id="IPR011127">
    <property type="entry name" value="Dala_Dala_lig_N"/>
</dbReference>
<evidence type="ECO:0000256" key="8">
    <source>
        <dbReference type="ARBA" id="ARBA00022598"/>
    </source>
</evidence>
<evidence type="ECO:0000256" key="15">
    <source>
        <dbReference type="ARBA" id="ARBA00023211"/>
    </source>
</evidence>
<name>A0A0U5AZ16_9BACL</name>
<dbReference type="GO" id="GO:0005524">
    <property type="term" value="F:ATP binding"/>
    <property type="evidence" value="ECO:0007669"/>
    <property type="project" value="UniProtKB-UniRule"/>
</dbReference>
<comment type="similarity">
    <text evidence="5 22">Belongs to the D-alanine--D-alanine ligase family.</text>
</comment>
<evidence type="ECO:0000256" key="11">
    <source>
        <dbReference type="ARBA" id="ARBA00022840"/>
    </source>
</evidence>
<feature type="binding site" evidence="24">
    <location>
        <begin position="303"/>
        <end position="304"/>
    </location>
    <ligand>
        <name>ATP</name>
        <dbReference type="ChEBI" id="CHEBI:30616"/>
    </ligand>
</feature>
<evidence type="ECO:0000256" key="13">
    <source>
        <dbReference type="ARBA" id="ARBA00022960"/>
    </source>
</evidence>
<keyword evidence="12 25" id="KW-0460">Magnesium</keyword>
<feature type="active site" evidence="23">
    <location>
        <position position="17"/>
    </location>
</feature>
<evidence type="ECO:0000256" key="16">
    <source>
        <dbReference type="ARBA" id="ARBA00023316"/>
    </source>
</evidence>
<keyword evidence="16 22" id="KW-0961">Cell wall biogenesis/degradation</keyword>
<evidence type="ECO:0000256" key="17">
    <source>
        <dbReference type="ARBA" id="ARBA00047614"/>
    </source>
</evidence>
<dbReference type="SUPFAM" id="SSF56059">
    <property type="entry name" value="Glutathione synthetase ATP-binding domain-like"/>
    <property type="match status" value="1"/>
</dbReference>
<evidence type="ECO:0000256" key="14">
    <source>
        <dbReference type="ARBA" id="ARBA00022984"/>
    </source>
</evidence>
<dbReference type="PANTHER" id="PTHR23132:SF25">
    <property type="entry name" value="D-ALANINE--D-ALANINE LIGASE A"/>
    <property type="match status" value="1"/>
</dbReference>
<dbReference type="NCBIfam" id="NF002378">
    <property type="entry name" value="PRK01372.1"/>
    <property type="match status" value="1"/>
</dbReference>
<evidence type="ECO:0000256" key="25">
    <source>
        <dbReference type="PIRSR" id="PIRSR039102-3"/>
    </source>
</evidence>
<comment type="cofactor">
    <cofactor evidence="1">
        <name>Mn(2+)</name>
        <dbReference type="ChEBI" id="CHEBI:29035"/>
    </cofactor>
</comment>
<dbReference type="Pfam" id="PF07478">
    <property type="entry name" value="Dala_Dala_lig_C"/>
    <property type="match status" value="1"/>
</dbReference>
<dbReference type="GO" id="GO:0071555">
    <property type="term" value="P:cell wall organization"/>
    <property type="evidence" value="ECO:0007669"/>
    <property type="project" value="UniProtKB-KW"/>
</dbReference>
<keyword evidence="8 22" id="KW-0436">Ligase</keyword>
<evidence type="ECO:0000256" key="6">
    <source>
        <dbReference type="ARBA" id="ARBA00012216"/>
    </source>
</evidence>
<evidence type="ECO:0000256" key="21">
    <source>
        <dbReference type="ARBA" id="ARBA00077154"/>
    </source>
</evidence>
<dbReference type="EMBL" id="AP017312">
    <property type="protein sequence ID" value="BAU27248.1"/>
    <property type="molecule type" value="Genomic_DNA"/>
</dbReference>
<dbReference type="EC" id="6.3.2.4" evidence="6 22"/>
<dbReference type="PROSITE" id="PS00844">
    <property type="entry name" value="DALA_DALA_LIGASE_2"/>
    <property type="match status" value="1"/>
</dbReference>
<evidence type="ECO:0000256" key="10">
    <source>
        <dbReference type="ARBA" id="ARBA00022741"/>
    </source>
</evidence>
<dbReference type="InterPro" id="IPR005905">
    <property type="entry name" value="D_ala_D_ala"/>
</dbReference>
<comment type="subcellular location">
    <subcellularLocation>
        <location evidence="3 22">Cytoplasm</location>
    </subcellularLocation>
</comment>
<proteinExistence type="inferred from homology"/>
<evidence type="ECO:0000256" key="23">
    <source>
        <dbReference type="PIRSR" id="PIRSR039102-1"/>
    </source>
</evidence>
<dbReference type="NCBIfam" id="NF002528">
    <property type="entry name" value="PRK01966.1-4"/>
    <property type="match status" value="1"/>
</dbReference>
<evidence type="ECO:0000256" key="1">
    <source>
        <dbReference type="ARBA" id="ARBA00001936"/>
    </source>
</evidence>
<dbReference type="AlphaFoldDB" id="A0A0U5AZ16"/>
<dbReference type="InterPro" id="IPR016185">
    <property type="entry name" value="PreATP-grasp_dom_sf"/>
</dbReference>
<dbReference type="NCBIfam" id="TIGR01205">
    <property type="entry name" value="D_ala_D_alaTIGR"/>
    <property type="match status" value="1"/>
</dbReference>
<feature type="binding site" evidence="24">
    <location>
        <position position="127"/>
    </location>
    <ligand>
        <name>ATP</name>
        <dbReference type="ChEBI" id="CHEBI:30616"/>
    </ligand>
</feature>
<dbReference type="GO" id="GO:0008716">
    <property type="term" value="F:D-alanine-D-alanine ligase activity"/>
    <property type="evidence" value="ECO:0007669"/>
    <property type="project" value="UniProtKB-UniRule"/>
</dbReference>
<feature type="binding site" evidence="25">
    <location>
        <position position="306"/>
    </location>
    <ligand>
        <name>Mg(2+)</name>
        <dbReference type="ChEBI" id="CHEBI:18420"/>
        <label>2</label>
    </ligand>
</feature>
<keyword evidence="14 22" id="KW-0573">Peptidoglycan synthesis</keyword>
<keyword evidence="27" id="KW-1185">Reference proteome</keyword>
<dbReference type="PROSITE" id="PS00843">
    <property type="entry name" value="DALA_DALA_LIGASE_1"/>
    <property type="match status" value="1"/>
</dbReference>
<evidence type="ECO:0000256" key="18">
    <source>
        <dbReference type="ARBA" id="ARBA00060592"/>
    </source>
</evidence>
<dbReference type="GO" id="GO:0008360">
    <property type="term" value="P:regulation of cell shape"/>
    <property type="evidence" value="ECO:0007669"/>
    <property type="project" value="UniProtKB-KW"/>
</dbReference>
<dbReference type="PROSITE" id="PS50975">
    <property type="entry name" value="ATP_GRASP"/>
    <property type="match status" value="1"/>
</dbReference>
<keyword evidence="13 22" id="KW-0133">Cell shape</keyword>
<comment type="pathway">
    <text evidence="18">Glycan biosynthesis.</text>
</comment>
<keyword evidence="9 25" id="KW-0479">Metal-binding</keyword>
<keyword evidence="10 24" id="KW-0547">Nucleotide-binding</keyword>
<dbReference type="UniPathway" id="UPA00219"/>
<dbReference type="HAMAP" id="MF_00047">
    <property type="entry name" value="Dala_Dala_lig"/>
    <property type="match status" value="1"/>
</dbReference>
<evidence type="ECO:0000256" key="12">
    <source>
        <dbReference type="ARBA" id="ARBA00022842"/>
    </source>
</evidence>
<feature type="binding site" evidence="24">
    <location>
        <begin position="180"/>
        <end position="181"/>
    </location>
    <ligand>
        <name>ATP</name>
        <dbReference type="ChEBI" id="CHEBI:30616"/>
    </ligand>
</feature>
<feature type="binding site" evidence="25">
    <location>
        <position position="304"/>
    </location>
    <ligand>
        <name>Mg(2+)</name>
        <dbReference type="ChEBI" id="CHEBI:18420"/>
        <label>2</label>
    </ligand>
</feature>
<dbReference type="InterPro" id="IPR000291">
    <property type="entry name" value="D-Ala_lig_Van_CS"/>
</dbReference>
<accession>A0A0U5AZ16</accession>
<feature type="binding site" evidence="25">
    <location>
        <position position="290"/>
    </location>
    <ligand>
        <name>Mg(2+)</name>
        <dbReference type="ChEBI" id="CHEBI:18420"/>
        <label>1</label>
    </ligand>
</feature>
<keyword evidence="11" id="KW-0067">ATP-binding</keyword>
<comment type="catalytic activity">
    <reaction evidence="17 22">
        <text>2 D-alanine + ATP = D-alanyl-D-alanine + ADP + phosphate + H(+)</text>
        <dbReference type="Rhea" id="RHEA:11224"/>
        <dbReference type="ChEBI" id="CHEBI:15378"/>
        <dbReference type="ChEBI" id="CHEBI:30616"/>
        <dbReference type="ChEBI" id="CHEBI:43474"/>
        <dbReference type="ChEBI" id="CHEBI:57416"/>
        <dbReference type="ChEBI" id="CHEBI:57822"/>
        <dbReference type="ChEBI" id="CHEBI:456216"/>
        <dbReference type="EC" id="6.3.2.4"/>
    </reaction>
</comment>
<evidence type="ECO:0000256" key="2">
    <source>
        <dbReference type="ARBA" id="ARBA00003921"/>
    </source>
</evidence>
<dbReference type="SUPFAM" id="SSF52440">
    <property type="entry name" value="PreATP-grasp domain"/>
    <property type="match status" value="1"/>
</dbReference>
<evidence type="ECO:0000256" key="20">
    <source>
        <dbReference type="ARBA" id="ARBA00076288"/>
    </source>
</evidence>
<dbReference type="PANTHER" id="PTHR23132">
    <property type="entry name" value="D-ALANINE--D-ALANINE LIGASE"/>
    <property type="match status" value="1"/>
</dbReference>
<comment type="function">
    <text evidence="2 22">Cell wall formation.</text>
</comment>
<organism evidence="26 27">
    <name type="scientific">Aneurinibacillus soli</name>
    <dbReference type="NCBI Taxonomy" id="1500254"/>
    <lineage>
        <taxon>Bacteria</taxon>
        <taxon>Bacillati</taxon>
        <taxon>Bacillota</taxon>
        <taxon>Bacilli</taxon>
        <taxon>Bacillales</taxon>
        <taxon>Paenibacillaceae</taxon>
        <taxon>Aneurinibacillus group</taxon>
        <taxon>Aneurinibacillus</taxon>
    </lineage>
</organism>
<gene>
    <name evidence="22 26" type="primary">ddl</name>
    <name evidence="26" type="ORF">CB4_01417</name>
</gene>
<feature type="binding site" evidence="24">
    <location>
        <begin position="210"/>
        <end position="217"/>
    </location>
    <ligand>
        <name>ATP</name>
        <dbReference type="ChEBI" id="CHEBI:30616"/>
    </ligand>
</feature>
<feature type="binding site" evidence="24">
    <location>
        <begin position="172"/>
        <end position="174"/>
    </location>
    <ligand>
        <name>ATP</name>
        <dbReference type="ChEBI" id="CHEBI:30616"/>
    </ligand>
</feature>
<dbReference type="FunFam" id="3.30.470.20:FF:000008">
    <property type="entry name" value="D-alanine--D-alanine ligase"/>
    <property type="match status" value="1"/>
</dbReference>
<sequence length="358" mass="39911">MGTKQRVGIIYGGKSSEHEVSIHTAHSIIQAVDKERYEVLPIYVDVTGKWVQGPWVADVPQQAEELRYTLDQYEAPDVFALAENVDVIFPVIHGPNGEDGTLQGMLELLDVPYVGSGVLGSSLGMDKVMMKEVFASAGLPQGAYRSFLRSELHADMDGICDRIVAELGLPCFVKPANMGSSVGISKAKDRDGLIEALKFAARFDRKVIVEEFIAGRELEIAVLGNDTPDASVVGEIIFGNEFYDYEAKYKSNNTRLDIPAFVPDSVVTRMQELSVKAFIALDCSGLSRVDFFWNEERDELYINEINTLPGFTPFSMYPMMWKAAGVEYAELIDRLIGFAIERYTEKKENELVAEKFME</sequence>
<evidence type="ECO:0000313" key="26">
    <source>
        <dbReference type="EMBL" id="BAU27248.1"/>
    </source>
</evidence>
<dbReference type="RefSeq" id="WP_096464430.1">
    <property type="nucleotide sequence ID" value="NZ_AP017312.1"/>
</dbReference>
<dbReference type="KEGG" id="asoc:CB4_01417"/>
<evidence type="ECO:0000256" key="22">
    <source>
        <dbReference type="HAMAP-Rule" id="MF_00047"/>
    </source>
</evidence>
<evidence type="ECO:0000313" key="27">
    <source>
        <dbReference type="Proteomes" id="UP000217696"/>
    </source>
</evidence>
<dbReference type="Pfam" id="PF01820">
    <property type="entry name" value="Dala_Dala_lig_N"/>
    <property type="match status" value="1"/>
</dbReference>
<protein>
    <recommendedName>
        <fullName evidence="19 22">D-alanine--D-alanine ligase</fullName>
        <ecNumber evidence="6 22">6.3.2.4</ecNumber>
    </recommendedName>
    <alternativeName>
        <fullName evidence="21 22">D-Ala-D-Ala ligase</fullName>
    </alternativeName>
    <alternativeName>
        <fullName evidence="20 22">D-alanylalanine synthetase</fullName>
    </alternativeName>
</protein>
<evidence type="ECO:0000256" key="5">
    <source>
        <dbReference type="ARBA" id="ARBA00010871"/>
    </source>
</evidence>
<comment type="cofactor">
    <cofactor evidence="25">
        <name>Mg(2+)</name>
        <dbReference type="ChEBI" id="CHEBI:18420"/>
    </cofactor>
    <cofactor evidence="25">
        <name>Mn(2+)</name>
        <dbReference type="ChEBI" id="CHEBI:29035"/>
    </cofactor>
    <text evidence="25">Binds 2 magnesium or manganese ions per subunit.</text>
</comment>
<dbReference type="Gene3D" id="3.40.50.20">
    <property type="match status" value="1"/>
</dbReference>
<feature type="active site" evidence="23">
    <location>
        <position position="180"/>
    </location>
</feature>
<dbReference type="GO" id="GO:0046872">
    <property type="term" value="F:metal ion binding"/>
    <property type="evidence" value="ECO:0007669"/>
    <property type="project" value="UniProtKB-KW"/>
</dbReference>
<evidence type="ECO:0000256" key="4">
    <source>
        <dbReference type="ARBA" id="ARBA00004752"/>
    </source>
</evidence>
<dbReference type="OrthoDB" id="9813261at2"/>
<dbReference type="Proteomes" id="UP000217696">
    <property type="component" value="Chromosome"/>
</dbReference>
<dbReference type="GO" id="GO:0005829">
    <property type="term" value="C:cytosol"/>
    <property type="evidence" value="ECO:0007669"/>
    <property type="project" value="TreeGrafter"/>
</dbReference>
<dbReference type="InterPro" id="IPR013815">
    <property type="entry name" value="ATP_grasp_subdomain_1"/>
</dbReference>
<dbReference type="Gene3D" id="3.30.1490.20">
    <property type="entry name" value="ATP-grasp fold, A domain"/>
    <property type="match status" value="1"/>
</dbReference>
<feature type="binding site" evidence="25">
    <location>
        <position position="304"/>
    </location>
    <ligand>
        <name>Mg(2+)</name>
        <dbReference type="ChEBI" id="CHEBI:18420"/>
        <label>1</label>
    </ligand>
</feature>
<keyword evidence="7 22" id="KW-0963">Cytoplasm</keyword>
<dbReference type="InterPro" id="IPR011761">
    <property type="entry name" value="ATP-grasp"/>
</dbReference>